<dbReference type="SUPFAM" id="SSF56300">
    <property type="entry name" value="Metallo-dependent phosphatases"/>
    <property type="match status" value="1"/>
</dbReference>
<dbReference type="InterPro" id="IPR006179">
    <property type="entry name" value="5_nucleotidase/apyrase"/>
</dbReference>
<dbReference type="GO" id="GO:0046872">
    <property type="term" value="F:metal ion binding"/>
    <property type="evidence" value="ECO:0007669"/>
    <property type="project" value="InterPro"/>
</dbReference>
<evidence type="ECO:0000259" key="3">
    <source>
        <dbReference type="Pfam" id="PF00149"/>
    </source>
</evidence>
<evidence type="ECO:0000313" key="5">
    <source>
        <dbReference type="EMBL" id="GAP00487.1"/>
    </source>
</evidence>
<dbReference type="EMBL" id="DF968005">
    <property type="protein sequence ID" value="GAP00487.1"/>
    <property type="molecule type" value="Genomic_DNA"/>
</dbReference>
<dbReference type="RefSeq" id="WP_061993775.1">
    <property type="nucleotide sequence ID" value="NZ_DF968005.1"/>
</dbReference>
<dbReference type="Pfam" id="PF00149">
    <property type="entry name" value="Metallophos"/>
    <property type="match status" value="1"/>
</dbReference>
<evidence type="ECO:0000313" key="6">
    <source>
        <dbReference type="Proteomes" id="UP000253891"/>
    </source>
</evidence>
<dbReference type="InterPro" id="IPR008334">
    <property type="entry name" value="5'-Nucleotdase_C"/>
</dbReference>
<evidence type="ECO:0000256" key="2">
    <source>
        <dbReference type="RuleBase" id="RU362119"/>
    </source>
</evidence>
<keyword evidence="6" id="KW-1185">Reference proteome</keyword>
<dbReference type="Gene3D" id="3.60.21.10">
    <property type="match status" value="1"/>
</dbReference>
<keyword evidence="1" id="KW-0732">Signal</keyword>
<dbReference type="Pfam" id="PF02872">
    <property type="entry name" value="5_nucleotid_C"/>
    <property type="match status" value="1"/>
</dbReference>
<accession>A0A0K8MIV6</accession>
<dbReference type="OrthoDB" id="9801679at2"/>
<comment type="similarity">
    <text evidence="2">Belongs to the 5'-nucleotidase family.</text>
</comment>
<dbReference type="InterPro" id="IPR004843">
    <property type="entry name" value="Calcineurin-like_PHP"/>
</dbReference>
<organism evidence="5 6">
    <name type="scientific">Fructobacillus ficulneus</name>
    <dbReference type="NCBI Taxonomy" id="157463"/>
    <lineage>
        <taxon>Bacteria</taxon>
        <taxon>Bacillati</taxon>
        <taxon>Bacillota</taxon>
        <taxon>Bacilli</taxon>
        <taxon>Lactobacillales</taxon>
        <taxon>Lactobacillaceae</taxon>
        <taxon>Fructobacillus</taxon>
    </lineage>
</organism>
<dbReference type="InterPro" id="IPR029052">
    <property type="entry name" value="Metallo-depent_PP-like"/>
</dbReference>
<evidence type="ECO:0000256" key="1">
    <source>
        <dbReference type="ARBA" id="ARBA00022729"/>
    </source>
</evidence>
<dbReference type="GO" id="GO:0009166">
    <property type="term" value="P:nucleotide catabolic process"/>
    <property type="evidence" value="ECO:0007669"/>
    <property type="project" value="InterPro"/>
</dbReference>
<dbReference type="PANTHER" id="PTHR11575">
    <property type="entry name" value="5'-NUCLEOTIDASE-RELATED"/>
    <property type="match status" value="1"/>
</dbReference>
<dbReference type="PANTHER" id="PTHR11575:SF6">
    <property type="entry name" value="2',3'-CYCLIC-NUCLEOTIDE 2'-PHOSPHODIESTERASE_3'-NUCLEOTIDASE"/>
    <property type="match status" value="1"/>
</dbReference>
<dbReference type="PRINTS" id="PR01607">
    <property type="entry name" value="APYRASEFAMLY"/>
</dbReference>
<dbReference type="GO" id="GO:0016788">
    <property type="term" value="F:hydrolase activity, acting on ester bonds"/>
    <property type="evidence" value="ECO:0007669"/>
    <property type="project" value="InterPro"/>
</dbReference>
<dbReference type="AlphaFoldDB" id="A0A0K8MIV6"/>
<name>A0A0K8MIV6_9LACO</name>
<proteinExistence type="inferred from homology"/>
<evidence type="ECO:0000259" key="4">
    <source>
        <dbReference type="Pfam" id="PF02872"/>
    </source>
</evidence>
<dbReference type="InterPro" id="IPR006146">
    <property type="entry name" value="5'-Nucleotdase_CS"/>
</dbReference>
<protein>
    <submittedName>
        <fullName evidence="5">5'-nucleotidase, C-terminal domain protein</fullName>
    </submittedName>
</protein>
<dbReference type="Proteomes" id="UP000253891">
    <property type="component" value="Unassembled WGS sequence"/>
</dbReference>
<dbReference type="SUPFAM" id="SSF55816">
    <property type="entry name" value="5'-nucleotidase (syn. UDP-sugar hydrolase), C-terminal domain"/>
    <property type="match status" value="1"/>
</dbReference>
<gene>
    <name evidence="5" type="primary">ycjM</name>
    <name evidence="5" type="ORF">FFIC_285060</name>
</gene>
<dbReference type="Gene3D" id="3.90.780.10">
    <property type="entry name" value="5'-Nucleotidase, C-terminal domain"/>
    <property type="match status" value="1"/>
</dbReference>
<keyword evidence="2" id="KW-0378">Hydrolase</keyword>
<dbReference type="InterPro" id="IPR036907">
    <property type="entry name" value="5'-Nucleotdase_C_sf"/>
</dbReference>
<sequence length="507" mass="56355">MNIQILSTSDVHGYFVADDYRRPLRDLNFGLAKTLTVIDRVRHDHPADLVLTIDNGDFIQGSPLTNYIEKKNPDQDRVYGELAQPVGYDVRILGNHEFNYGRQYLEKLFATDPILLNANIIDRQTGQPFIGQPYKIFEKMGVKVAVIGLTTQYIPHWEAAENIQGLRFLDPVEVAKDLIKKLVGQVDRIVLAYHGGFDRDLQTDELLEPETVENQGNQLLALAGVDALVTGHQHRMLAEVVHGVATTQPGYRGQAVGWMTISDDGNQATLLSVEGVGASAELTNQINDLYQQTNRWLDQPIGHVGHNLELQDHFSARLHGHPFADLINQIQMAATGAKISTNAIFSDEMQGFADKVTLRDVATNYIYPNTLAVELLSGAELKEALEINAAYFAVQNQQIVVNQAYVYPKVQHYNYDLWSGLTYTMTVSKPVGERISAISVDGQPLDLTAKYEVVVNNYRANGAGNAVFSPDKIIRELPTDVTELISDYLLAHPNLNVGESHNVNVVL</sequence>
<feature type="domain" description="5'-Nucleotidase C-terminal" evidence="4">
    <location>
        <begin position="313"/>
        <end position="465"/>
    </location>
</feature>
<dbReference type="GO" id="GO:0030288">
    <property type="term" value="C:outer membrane-bounded periplasmic space"/>
    <property type="evidence" value="ECO:0007669"/>
    <property type="project" value="TreeGrafter"/>
</dbReference>
<keyword evidence="2" id="KW-0547">Nucleotide-binding</keyword>
<feature type="domain" description="Calcineurin-like phosphoesterase" evidence="3">
    <location>
        <begin position="4"/>
        <end position="235"/>
    </location>
</feature>
<dbReference type="STRING" id="157463.GCA_001047075_01372"/>
<dbReference type="GO" id="GO:0000166">
    <property type="term" value="F:nucleotide binding"/>
    <property type="evidence" value="ECO:0007669"/>
    <property type="project" value="UniProtKB-KW"/>
</dbReference>
<reference evidence="5 6" key="1">
    <citation type="journal article" date="2015" name="BMC Genomics">
        <title>Comparative genomics of Fructobacillus spp. and Leuconostoc spp. reveals niche-specific evolution of Fructobacillus spp.</title>
        <authorList>
            <person name="Endo A."/>
            <person name="Tanizawa Y."/>
            <person name="Tanaka N."/>
            <person name="Maeno S."/>
            <person name="Kumar H."/>
            <person name="Shiwa Y."/>
            <person name="Okada S."/>
            <person name="Yoshikawa H."/>
            <person name="Dicks L."/>
            <person name="Nakagawa J."/>
            <person name="Arita M."/>
        </authorList>
    </citation>
    <scope>NUCLEOTIDE SEQUENCE [LARGE SCALE GENOMIC DNA]</scope>
    <source>
        <strain evidence="5 6">JCM 12225</strain>
    </source>
</reference>
<dbReference type="PROSITE" id="PS00786">
    <property type="entry name" value="5_NUCLEOTIDASE_2"/>
    <property type="match status" value="1"/>
</dbReference>